<dbReference type="AlphaFoldDB" id="G0NDC9"/>
<dbReference type="HOGENOM" id="CLU_1429186_0_0_1"/>
<feature type="compositionally biased region" description="Acidic residues" evidence="1">
    <location>
        <begin position="119"/>
        <end position="132"/>
    </location>
</feature>
<keyword evidence="4" id="KW-1185">Reference proteome</keyword>
<feature type="chain" id="PRO_5003404944" description="EB domain-containing protein" evidence="2">
    <location>
        <begin position="18"/>
        <end position="190"/>
    </location>
</feature>
<feature type="compositionally biased region" description="Basic and acidic residues" evidence="1">
    <location>
        <begin position="133"/>
        <end position="145"/>
    </location>
</feature>
<sequence length="190" mass="21493">MKISLVLLFLAVNTAHGRFSCDDDSDCLGDNETCQLGICDTEDEIEKSYGRVPCITAKDCLEEVCHNGFCMEEYVCTYAGDKSCKCNNNDDCFGLTPRLCFEGSCWTEEWRGEVKDPIDDSDENYDDDDDSSENSKKKFHSENLQKVHRSQLVPNKQRLTGCTNESCPNGQICLFGRCYTKKPRKLQNSS</sequence>
<dbReference type="InParanoid" id="G0NDC9"/>
<evidence type="ECO:0000256" key="1">
    <source>
        <dbReference type="SAM" id="MobiDB-lite"/>
    </source>
</evidence>
<dbReference type="EMBL" id="GL379867">
    <property type="protein sequence ID" value="EGT58297.1"/>
    <property type="molecule type" value="Genomic_DNA"/>
</dbReference>
<proteinExistence type="predicted"/>
<gene>
    <name evidence="3" type="ORF">CAEBREN_24824</name>
</gene>
<name>G0NDC9_CAEBE</name>
<reference evidence="4" key="1">
    <citation type="submission" date="2011-07" db="EMBL/GenBank/DDBJ databases">
        <authorList>
            <consortium name="Caenorhabditis brenneri Sequencing and Analysis Consortium"/>
            <person name="Wilson R.K."/>
        </authorList>
    </citation>
    <scope>NUCLEOTIDE SEQUENCE [LARGE SCALE GENOMIC DNA]</scope>
    <source>
        <strain evidence="4">PB2801</strain>
    </source>
</reference>
<keyword evidence="2" id="KW-0732">Signal</keyword>
<feature type="signal peptide" evidence="2">
    <location>
        <begin position="1"/>
        <end position="17"/>
    </location>
</feature>
<feature type="region of interest" description="Disordered" evidence="1">
    <location>
        <begin position="116"/>
        <end position="152"/>
    </location>
</feature>
<dbReference type="Proteomes" id="UP000008068">
    <property type="component" value="Unassembled WGS sequence"/>
</dbReference>
<organism evidence="4">
    <name type="scientific">Caenorhabditis brenneri</name>
    <name type="common">Nematode worm</name>
    <dbReference type="NCBI Taxonomy" id="135651"/>
    <lineage>
        <taxon>Eukaryota</taxon>
        <taxon>Metazoa</taxon>
        <taxon>Ecdysozoa</taxon>
        <taxon>Nematoda</taxon>
        <taxon>Chromadorea</taxon>
        <taxon>Rhabditida</taxon>
        <taxon>Rhabditina</taxon>
        <taxon>Rhabditomorpha</taxon>
        <taxon>Rhabditoidea</taxon>
        <taxon>Rhabditidae</taxon>
        <taxon>Peloderinae</taxon>
        <taxon>Caenorhabditis</taxon>
    </lineage>
</organism>
<protein>
    <recommendedName>
        <fullName evidence="5">EB domain-containing protein</fullName>
    </recommendedName>
</protein>
<evidence type="ECO:0000313" key="3">
    <source>
        <dbReference type="EMBL" id="EGT58297.1"/>
    </source>
</evidence>
<accession>G0NDC9</accession>
<evidence type="ECO:0000313" key="4">
    <source>
        <dbReference type="Proteomes" id="UP000008068"/>
    </source>
</evidence>
<evidence type="ECO:0008006" key="5">
    <source>
        <dbReference type="Google" id="ProtNLM"/>
    </source>
</evidence>
<evidence type="ECO:0000256" key="2">
    <source>
        <dbReference type="SAM" id="SignalP"/>
    </source>
</evidence>